<dbReference type="Proteomes" id="UP000240542">
    <property type="component" value="Unassembled WGS sequence"/>
</dbReference>
<organism evidence="2 3">
    <name type="scientific">Murinocardiopsis flavida</name>
    <dbReference type="NCBI Taxonomy" id="645275"/>
    <lineage>
        <taxon>Bacteria</taxon>
        <taxon>Bacillati</taxon>
        <taxon>Actinomycetota</taxon>
        <taxon>Actinomycetes</taxon>
        <taxon>Streptosporangiales</taxon>
        <taxon>Nocardiopsidaceae</taxon>
        <taxon>Murinocardiopsis</taxon>
    </lineage>
</organism>
<sequence length="544" mass="57171">MQAMSELPPDLHRLLHEHGVDATRPHRVLAALSDGRWWTPRALVRSTAVAHRTVYAVLTALGTELKRDGERVGLTDPGPYTAFARPEPADPVGHLLDAHPGVLAELERLVAEAPRPRVDLDHVAATPMTALRRALFLDTRFALAGRRLLCVGDHDLTSLAATLVNAETEAVVVDIDERMLDYIDTAARRLGLPVRCHFADLRLGLPPSVRGGADLAFTDPPYTPDGVALFTARAVEGLAAPTAGRVLLAYGASETTPGLTAKAQARLSRLNLVSEAVWPDFNRYLGAEAIGAASDLYVLRPTARTPDGGRAAQEAARIYSRGANAKEAAAAAAETDALHRVVARAGADTVVADPAHGAGPDEGIRRIGLASLLGAPVPDHGRGCTAVDLTGGWSALLGRVLLASAAAETHVLVGTTAPEVRDEAGQNALRGLLGPDIGVRFLRGVPDDRHAVVVARRDPLGADAAPEARLLRYCHDRAHGALAAVLREGLVRTAADLGRPINKKRARTAVAAALPGLAGYTLLDLPARRVAEFTAAAAELAAGL</sequence>
<name>A0A2P8CNM4_9ACTN</name>
<evidence type="ECO:0000313" key="2">
    <source>
        <dbReference type="EMBL" id="PSK86544.1"/>
    </source>
</evidence>
<protein>
    <submittedName>
        <fullName evidence="2">Putative methyltransferase</fullName>
    </submittedName>
</protein>
<dbReference type="PANTHER" id="PTHR23290">
    <property type="entry name" value="RRNA N6-ADENOSINE-METHYLTRANSFERASE METTL5"/>
    <property type="match status" value="1"/>
</dbReference>
<dbReference type="EMBL" id="PYGA01000034">
    <property type="protein sequence ID" value="PSK86544.1"/>
    <property type="molecule type" value="Genomic_DNA"/>
</dbReference>
<keyword evidence="3" id="KW-1185">Reference proteome</keyword>
<gene>
    <name evidence="2" type="ORF">CLV63_13431</name>
</gene>
<dbReference type="InterPro" id="IPR002723">
    <property type="entry name" value="BpsA_C"/>
</dbReference>
<comment type="caution">
    <text evidence="2">The sequence shown here is derived from an EMBL/GenBank/DDBJ whole genome shotgun (WGS) entry which is preliminary data.</text>
</comment>
<accession>A0A2P8CNM4</accession>
<dbReference type="GO" id="GO:0006596">
    <property type="term" value="P:polyamine biosynthetic process"/>
    <property type="evidence" value="ECO:0007669"/>
    <property type="project" value="TreeGrafter"/>
</dbReference>
<dbReference type="Pfam" id="PF01861">
    <property type="entry name" value="BpsA_C"/>
    <property type="match status" value="1"/>
</dbReference>
<dbReference type="Gene3D" id="3.40.50.150">
    <property type="entry name" value="Vaccinia Virus protein VP39"/>
    <property type="match status" value="1"/>
</dbReference>
<dbReference type="GO" id="GO:0032259">
    <property type="term" value="P:methylation"/>
    <property type="evidence" value="ECO:0007669"/>
    <property type="project" value="UniProtKB-KW"/>
</dbReference>
<keyword evidence="2" id="KW-0808">Transferase</keyword>
<dbReference type="InterPro" id="IPR029063">
    <property type="entry name" value="SAM-dependent_MTases_sf"/>
</dbReference>
<dbReference type="GO" id="GO:0008168">
    <property type="term" value="F:methyltransferase activity"/>
    <property type="evidence" value="ECO:0007669"/>
    <property type="project" value="UniProtKB-KW"/>
</dbReference>
<keyword evidence="2" id="KW-0489">Methyltransferase</keyword>
<dbReference type="PANTHER" id="PTHR23290:SF0">
    <property type="entry name" value="RRNA N6-ADENOSINE-METHYLTRANSFERASE METTL5"/>
    <property type="match status" value="1"/>
</dbReference>
<dbReference type="SUPFAM" id="SSF53335">
    <property type="entry name" value="S-adenosyl-L-methionine-dependent methyltransferases"/>
    <property type="match status" value="1"/>
</dbReference>
<dbReference type="InterPro" id="IPR051720">
    <property type="entry name" value="rRNA_MeTrfase/Polyamine_Synth"/>
</dbReference>
<evidence type="ECO:0000259" key="1">
    <source>
        <dbReference type="Pfam" id="PF01861"/>
    </source>
</evidence>
<reference evidence="2 3" key="1">
    <citation type="submission" date="2018-03" db="EMBL/GenBank/DDBJ databases">
        <title>Genomic Encyclopedia of Archaeal and Bacterial Type Strains, Phase II (KMG-II): from individual species to whole genera.</title>
        <authorList>
            <person name="Goeker M."/>
        </authorList>
    </citation>
    <scope>NUCLEOTIDE SEQUENCE [LARGE SCALE GENOMIC DNA]</scope>
    <source>
        <strain evidence="2 3">DSM 45312</strain>
    </source>
</reference>
<proteinExistence type="predicted"/>
<dbReference type="AlphaFoldDB" id="A0A2P8CNM4"/>
<evidence type="ECO:0000313" key="3">
    <source>
        <dbReference type="Proteomes" id="UP000240542"/>
    </source>
</evidence>
<feature type="domain" description="N(4)-bis(aminopropyl)spermidine synthase C-terminal" evidence="1">
    <location>
        <begin position="104"/>
        <end position="290"/>
    </location>
</feature>